<gene>
    <name evidence="1" type="ORF">L6164_013422</name>
</gene>
<sequence>MAILPLGKPLHYGNKSKGLEAFTRTNTYNPPSKLEFGKAHGVAISNTIQKGGYAHDSRYLGPFLVIERIGNVAYKLQLPKGSKLHNVFHVSL</sequence>
<comment type="caution">
    <text evidence="1">The sequence shown here is derived from an EMBL/GenBank/DDBJ whole genome shotgun (WGS) entry which is preliminary data.</text>
</comment>
<keyword evidence="2" id="KW-1185">Reference proteome</keyword>
<name>A0ACB9NDZ9_BAUVA</name>
<dbReference type="Proteomes" id="UP000828941">
    <property type="component" value="Chromosome 6"/>
</dbReference>
<reference evidence="1 2" key="1">
    <citation type="journal article" date="2022" name="DNA Res.">
        <title>Chromosomal-level genome assembly of the orchid tree Bauhinia variegata (Leguminosae; Cercidoideae) supports the allotetraploid origin hypothesis of Bauhinia.</title>
        <authorList>
            <person name="Zhong Y."/>
            <person name="Chen Y."/>
            <person name="Zheng D."/>
            <person name="Pang J."/>
            <person name="Liu Y."/>
            <person name="Luo S."/>
            <person name="Meng S."/>
            <person name="Qian L."/>
            <person name="Wei D."/>
            <person name="Dai S."/>
            <person name="Zhou R."/>
        </authorList>
    </citation>
    <scope>NUCLEOTIDE SEQUENCE [LARGE SCALE GENOMIC DNA]</scope>
    <source>
        <strain evidence="1">BV-YZ2020</strain>
    </source>
</reference>
<dbReference type="EMBL" id="CM039431">
    <property type="protein sequence ID" value="KAI4334708.1"/>
    <property type="molecule type" value="Genomic_DNA"/>
</dbReference>
<protein>
    <submittedName>
        <fullName evidence="1">Uncharacterized protein</fullName>
    </submittedName>
</protein>
<proteinExistence type="predicted"/>
<evidence type="ECO:0000313" key="1">
    <source>
        <dbReference type="EMBL" id="KAI4334708.1"/>
    </source>
</evidence>
<organism evidence="1 2">
    <name type="scientific">Bauhinia variegata</name>
    <name type="common">Purple orchid tree</name>
    <name type="synonym">Phanera variegata</name>
    <dbReference type="NCBI Taxonomy" id="167791"/>
    <lineage>
        <taxon>Eukaryota</taxon>
        <taxon>Viridiplantae</taxon>
        <taxon>Streptophyta</taxon>
        <taxon>Embryophyta</taxon>
        <taxon>Tracheophyta</taxon>
        <taxon>Spermatophyta</taxon>
        <taxon>Magnoliopsida</taxon>
        <taxon>eudicotyledons</taxon>
        <taxon>Gunneridae</taxon>
        <taxon>Pentapetalae</taxon>
        <taxon>rosids</taxon>
        <taxon>fabids</taxon>
        <taxon>Fabales</taxon>
        <taxon>Fabaceae</taxon>
        <taxon>Cercidoideae</taxon>
        <taxon>Cercideae</taxon>
        <taxon>Bauhiniinae</taxon>
        <taxon>Bauhinia</taxon>
    </lineage>
</organism>
<evidence type="ECO:0000313" key="2">
    <source>
        <dbReference type="Proteomes" id="UP000828941"/>
    </source>
</evidence>
<accession>A0ACB9NDZ9</accession>